<dbReference type="Proteomes" id="UP000238314">
    <property type="component" value="Unassembled WGS sequence"/>
</dbReference>
<feature type="region of interest" description="Disordered" evidence="1">
    <location>
        <begin position="75"/>
        <end position="128"/>
    </location>
</feature>
<proteinExistence type="predicted"/>
<sequence length="222" mass="22900">MKNIFLALFSATFLAVSCKKDEKPTYIKDENGVQQPTALLNNSPKASLINQAGVANNPTVPQGMQQISAPPGMLNPAHGQPGHRCDIAVGQPLNGQPSQPSQPQTTTATAQNVSAGQTITIDPNSVTPGKIIVDSKGKAAKTASGMNPPHGEPGHRCDIPVGKPLNSKPAPQAVAQNNVQVQAPQPVTTAQPAVANTGPKPATNPAHGQPWHDCAKQVGAPL</sequence>
<dbReference type="STRING" id="551459.SAMN05421796_101401"/>
<dbReference type="EMBL" id="FTOJ01000001">
    <property type="protein sequence ID" value="SIS58236.1"/>
    <property type="molecule type" value="Genomic_DNA"/>
</dbReference>
<name>A0A1N7K9H4_9FLAO</name>
<dbReference type="RefSeq" id="WP_076449273.1">
    <property type="nucleotide sequence ID" value="NZ_FTOJ01000001.1"/>
</dbReference>
<accession>A0A1N7K9H4</accession>
<evidence type="ECO:0000313" key="4">
    <source>
        <dbReference type="Proteomes" id="UP000186246"/>
    </source>
</evidence>
<protein>
    <submittedName>
        <fullName evidence="3">Uncharacterized protein</fullName>
    </submittedName>
</protein>
<reference evidence="2 5" key="1">
    <citation type="submission" date="2016-11" db="EMBL/GenBank/DDBJ databases">
        <title>Whole genomes of Flavobacteriaceae.</title>
        <authorList>
            <person name="Stine C."/>
            <person name="Li C."/>
            <person name="Tadesse D."/>
        </authorList>
    </citation>
    <scope>NUCLEOTIDE SEQUENCE [LARGE SCALE GENOMIC DNA]</scope>
    <source>
        <strain evidence="2 5">DSM 21068</strain>
    </source>
</reference>
<feature type="compositionally biased region" description="Low complexity" evidence="1">
    <location>
        <begin position="184"/>
        <end position="195"/>
    </location>
</feature>
<reference evidence="3" key="2">
    <citation type="submission" date="2017-01" db="EMBL/GenBank/DDBJ databases">
        <authorList>
            <person name="Mah S.A."/>
            <person name="Swanson W.J."/>
            <person name="Moy G.W."/>
            <person name="Vacquier V.D."/>
        </authorList>
    </citation>
    <scope>NUCLEOTIDE SEQUENCE [LARGE SCALE GENOMIC DNA]</scope>
    <source>
        <strain evidence="3">DSM 21068</strain>
    </source>
</reference>
<keyword evidence="5" id="KW-1185">Reference proteome</keyword>
<feature type="compositionally biased region" description="Low complexity" evidence="1">
    <location>
        <begin position="96"/>
        <end position="111"/>
    </location>
</feature>
<evidence type="ECO:0000256" key="1">
    <source>
        <dbReference type="SAM" id="MobiDB-lite"/>
    </source>
</evidence>
<feature type="region of interest" description="Disordered" evidence="1">
    <location>
        <begin position="184"/>
        <end position="222"/>
    </location>
</feature>
<evidence type="ECO:0000313" key="3">
    <source>
        <dbReference type="EMBL" id="SIS58236.1"/>
    </source>
</evidence>
<dbReference type="Proteomes" id="UP000186246">
    <property type="component" value="Unassembled WGS sequence"/>
</dbReference>
<organism evidence="3 4">
    <name type="scientific">Chryseobacterium piscicola</name>
    <dbReference type="NCBI Taxonomy" id="551459"/>
    <lineage>
        <taxon>Bacteria</taxon>
        <taxon>Pseudomonadati</taxon>
        <taxon>Bacteroidota</taxon>
        <taxon>Flavobacteriia</taxon>
        <taxon>Flavobacteriales</taxon>
        <taxon>Weeksellaceae</taxon>
        <taxon>Chryseobacterium group</taxon>
        <taxon>Chryseobacterium</taxon>
    </lineage>
</organism>
<dbReference type="AlphaFoldDB" id="A0A1N7K9H4"/>
<dbReference type="EMBL" id="MUGO01000003">
    <property type="protein sequence ID" value="PQA96429.1"/>
    <property type="molecule type" value="Genomic_DNA"/>
</dbReference>
<evidence type="ECO:0000313" key="5">
    <source>
        <dbReference type="Proteomes" id="UP000238314"/>
    </source>
</evidence>
<feature type="region of interest" description="Disordered" evidence="1">
    <location>
        <begin position="140"/>
        <end position="172"/>
    </location>
</feature>
<feature type="compositionally biased region" description="Polar residues" evidence="1">
    <location>
        <begin position="112"/>
        <end position="127"/>
    </location>
</feature>
<dbReference type="OrthoDB" id="678557at2"/>
<dbReference type="PROSITE" id="PS51257">
    <property type="entry name" value="PROKAR_LIPOPROTEIN"/>
    <property type="match status" value="1"/>
</dbReference>
<gene>
    <name evidence="2" type="ORF">B0A70_04750</name>
    <name evidence="3" type="ORF">SAMN05421796_101401</name>
</gene>
<evidence type="ECO:0000313" key="2">
    <source>
        <dbReference type="EMBL" id="PQA96429.1"/>
    </source>
</evidence>
<reference evidence="4" key="3">
    <citation type="submission" date="2017-01" db="EMBL/GenBank/DDBJ databases">
        <authorList>
            <person name="Varghese N."/>
            <person name="Submissions S."/>
        </authorList>
    </citation>
    <scope>NUCLEOTIDE SEQUENCE [LARGE SCALE GENOMIC DNA]</scope>
    <source>
        <strain evidence="4">DSM 21068</strain>
    </source>
</reference>